<name>E0UH18_GLOV7</name>
<dbReference type="InterPro" id="IPR004952">
    <property type="entry name" value="NifX-assoc_nitrogen_fix"/>
</dbReference>
<dbReference type="EMBL" id="CP002198">
    <property type="protein sequence ID" value="ADN15617.1"/>
    <property type="molecule type" value="Genomic_DNA"/>
</dbReference>
<sequence length="153" mass="17287">MQSGATLSLAQSLSREHPFVDELLRQFRLHDTSGCYENWSNELLLNSLILSPIREKNRAINSQVDSSLSYLRVCAFYHTVAIEIEKKTGRLPETFINLSPQGSSSALICCGNLLVVYELLERVSSFGFDSLEKLINTGEQLIQYAVARVHQFF</sequence>
<dbReference type="Proteomes" id="UP000008206">
    <property type="component" value="Chromosome"/>
</dbReference>
<dbReference type="STRING" id="497965.Cyan7822_3680"/>
<protein>
    <submittedName>
        <fullName evidence="1">Uncharacterized protein</fullName>
    </submittedName>
</protein>
<organism evidence="1 2">
    <name type="scientific">Gloeothece verrucosa (strain PCC 7822)</name>
    <name type="common">Cyanothece sp. (strain PCC 7822)</name>
    <dbReference type="NCBI Taxonomy" id="497965"/>
    <lineage>
        <taxon>Bacteria</taxon>
        <taxon>Bacillati</taxon>
        <taxon>Cyanobacteriota</taxon>
        <taxon>Cyanophyceae</taxon>
        <taxon>Oscillatoriophycideae</taxon>
        <taxon>Chroococcales</taxon>
        <taxon>Aphanothecaceae</taxon>
        <taxon>Gloeothece</taxon>
        <taxon>Gloeothece verrucosa</taxon>
    </lineage>
</organism>
<evidence type="ECO:0000313" key="2">
    <source>
        <dbReference type="Proteomes" id="UP000008206"/>
    </source>
</evidence>
<keyword evidence="2" id="KW-1185">Reference proteome</keyword>
<proteinExistence type="predicted"/>
<dbReference type="PIRSF" id="PIRSF005788">
    <property type="entry name" value="NifK"/>
    <property type="match status" value="1"/>
</dbReference>
<reference evidence="2" key="1">
    <citation type="journal article" date="2011" name="MBio">
        <title>Novel metabolic attributes of the genus Cyanothece, comprising a group of unicellular nitrogen-fixing Cyanobacteria.</title>
        <authorList>
            <person name="Bandyopadhyay A."/>
            <person name="Elvitigala T."/>
            <person name="Welsh E."/>
            <person name="Stockel J."/>
            <person name="Liberton M."/>
            <person name="Min H."/>
            <person name="Sherman L.A."/>
            <person name="Pakrasi H.B."/>
        </authorList>
    </citation>
    <scope>NUCLEOTIDE SEQUENCE [LARGE SCALE GENOMIC DNA]</scope>
    <source>
        <strain evidence="2">PCC 7822</strain>
    </source>
</reference>
<dbReference type="OrthoDB" id="582537at2"/>
<gene>
    <name evidence="1" type="ordered locus">Cyan7822_3680</name>
</gene>
<dbReference type="Pfam" id="PF03270">
    <property type="entry name" value="DUF269"/>
    <property type="match status" value="1"/>
</dbReference>
<dbReference type="eggNOG" id="ENOG5031CUG">
    <property type="taxonomic scope" value="Bacteria"/>
</dbReference>
<evidence type="ECO:0000313" key="1">
    <source>
        <dbReference type="EMBL" id="ADN15617.1"/>
    </source>
</evidence>
<dbReference type="KEGG" id="cyj:Cyan7822_3680"/>
<dbReference type="AlphaFoldDB" id="E0UH18"/>
<dbReference type="HOGENOM" id="CLU_141510_0_0_3"/>
<accession>E0UH18</accession>
<dbReference type="Gene3D" id="1.10.3100.20">
    <property type="entry name" value="Protein of unknown function DUF269"/>
    <property type="match status" value="1"/>
</dbReference>
<dbReference type="RefSeq" id="WP_013323686.1">
    <property type="nucleotide sequence ID" value="NC_014501.1"/>
</dbReference>